<dbReference type="Proteomes" id="UP001210169">
    <property type="component" value="Chromosome"/>
</dbReference>
<dbReference type="GeneID" id="301330048"/>
<reference evidence="3 5" key="2">
    <citation type="submission" date="2022-12" db="EMBL/GenBank/DDBJ databases">
        <authorList>
            <person name="Ruckert C."/>
            <person name="Busche T."/>
            <person name="Kalinowski J."/>
            <person name="Wittmann C."/>
        </authorList>
    </citation>
    <scope>NUCLEOTIDE SEQUENCE [LARGE SCALE GENOMIC DNA]</scope>
    <source>
        <strain evidence="3 5">DSM 40276</strain>
    </source>
</reference>
<feature type="region of interest" description="Disordered" evidence="1">
    <location>
        <begin position="138"/>
        <end position="159"/>
    </location>
</feature>
<accession>A0A640TF73</accession>
<dbReference type="AlphaFoldDB" id="A0A640TF73"/>
<name>A0A640TF73_STRNI</name>
<dbReference type="EMBL" id="CP114203">
    <property type="protein sequence ID" value="WAU02781.1"/>
    <property type="molecule type" value="Genomic_DNA"/>
</dbReference>
<reference evidence="2 4" key="1">
    <citation type="submission" date="2019-12" db="EMBL/GenBank/DDBJ databases">
        <title>Whole genome shotgun sequence of Streptomyces libani subsp. libani NBRC 13452.</title>
        <authorList>
            <person name="Ichikawa N."/>
            <person name="Kimura A."/>
            <person name="Kitahashi Y."/>
            <person name="Komaki H."/>
            <person name="Tamura T."/>
        </authorList>
    </citation>
    <scope>NUCLEOTIDE SEQUENCE [LARGE SCALE GENOMIC DNA]</scope>
    <source>
        <strain evidence="2 4">NBRC 13452</strain>
    </source>
</reference>
<proteinExistence type="predicted"/>
<keyword evidence="5" id="KW-1185">Reference proteome</keyword>
<evidence type="ECO:0000313" key="5">
    <source>
        <dbReference type="Proteomes" id="UP001210169"/>
    </source>
</evidence>
<protein>
    <submittedName>
        <fullName evidence="2">Uncharacterized protein</fullName>
    </submittedName>
</protein>
<evidence type="ECO:0000313" key="3">
    <source>
        <dbReference type="EMBL" id="WAU02781.1"/>
    </source>
</evidence>
<gene>
    <name evidence="2" type="ORF">Sliba_07980</name>
    <name evidence="3" type="ORF">STRNI_000847</name>
</gene>
<dbReference type="RefSeq" id="WP_229837841.1">
    <property type="nucleotide sequence ID" value="NZ_BLIP01000001.1"/>
</dbReference>
<evidence type="ECO:0000256" key="1">
    <source>
        <dbReference type="SAM" id="MobiDB-lite"/>
    </source>
</evidence>
<sequence length="159" mass="17170">MLTVSDLISPAAFLSVVGTVQDANPGMDGGMAQRIASEGLKFVVAFAKMPDVALAPSRVVDEGWHALILHTKVYEELCASLGDFVHHYPGYDPDNYDPLILVRTQDAIRIAGYDVDEELWGAPTGDQLIAVSVKCQHSASDTGPIKPMPAPRPPFRDKP</sequence>
<dbReference type="EMBL" id="BLIP01000001">
    <property type="protein sequence ID" value="GFE20345.1"/>
    <property type="molecule type" value="Genomic_DNA"/>
</dbReference>
<organism evidence="2 4">
    <name type="scientific">Streptomyces nigrescens</name>
    <dbReference type="NCBI Taxonomy" id="1920"/>
    <lineage>
        <taxon>Bacteria</taxon>
        <taxon>Bacillati</taxon>
        <taxon>Actinomycetota</taxon>
        <taxon>Actinomycetes</taxon>
        <taxon>Kitasatosporales</taxon>
        <taxon>Streptomycetaceae</taxon>
        <taxon>Streptomyces</taxon>
    </lineage>
</organism>
<evidence type="ECO:0000313" key="4">
    <source>
        <dbReference type="Proteomes" id="UP000429552"/>
    </source>
</evidence>
<evidence type="ECO:0000313" key="2">
    <source>
        <dbReference type="EMBL" id="GFE20345.1"/>
    </source>
</evidence>
<dbReference type="Proteomes" id="UP000429552">
    <property type="component" value="Unassembled WGS sequence"/>
</dbReference>